<proteinExistence type="predicted"/>
<sequence>MEYWSEVMNRLDLHAKGAWVVYSTGALLLLLALLLKRKLTWREYYVTFGIISTAAWLGNIVLFFQLDLLDSGDPSIGGIADIIVFTFAPSSISLLFLNFYKPNIKWAMSIGFTLLAVALEYWLVTVGFFTQKGWQVWYSIPLYFLFFFFFLPWHLRYVRGKGEVVVSYTSSSFRRK</sequence>
<gene>
    <name evidence="1" type="ORF">ACI1P1_13310</name>
</gene>
<dbReference type="EMBL" id="JBJURJ010000008">
    <property type="protein sequence ID" value="MFM9329268.1"/>
    <property type="molecule type" value="Genomic_DNA"/>
</dbReference>
<protein>
    <submittedName>
        <fullName evidence="1">Uncharacterized protein</fullName>
    </submittedName>
</protein>
<keyword evidence="2" id="KW-1185">Reference proteome</keyword>
<reference evidence="1" key="1">
    <citation type="submission" date="2024-12" db="EMBL/GenBank/DDBJ databases">
        <authorList>
            <person name="Wu N."/>
        </authorList>
    </citation>
    <scope>NUCLEOTIDE SEQUENCE</scope>
    <source>
        <strain evidence="1">P15</strain>
    </source>
</reference>
<evidence type="ECO:0000313" key="2">
    <source>
        <dbReference type="Proteomes" id="UP001631969"/>
    </source>
</evidence>
<evidence type="ECO:0000313" key="1">
    <source>
        <dbReference type="EMBL" id="MFM9329268.1"/>
    </source>
</evidence>
<comment type="caution">
    <text evidence="1">The sequence shown here is derived from an EMBL/GenBank/DDBJ whole genome shotgun (WGS) entry which is preliminary data.</text>
</comment>
<dbReference type="Proteomes" id="UP001631969">
    <property type="component" value="Unassembled WGS sequence"/>
</dbReference>
<organism evidence="1 2">
    <name type="scientific">Paenibacillus mesotrionivorans</name>
    <dbReference type="NCBI Taxonomy" id="3160968"/>
    <lineage>
        <taxon>Bacteria</taxon>
        <taxon>Bacillati</taxon>
        <taxon>Bacillota</taxon>
        <taxon>Bacilli</taxon>
        <taxon>Bacillales</taxon>
        <taxon>Paenibacillaceae</taxon>
        <taxon>Paenibacillus</taxon>
    </lineage>
</organism>
<accession>A0ACC7NWZ6</accession>
<name>A0ACC7NWZ6_9BACL</name>